<dbReference type="EMBL" id="FXUG01000003">
    <property type="protein sequence ID" value="SMP51769.1"/>
    <property type="molecule type" value="Genomic_DNA"/>
</dbReference>
<keyword evidence="8" id="KW-1185">Reference proteome</keyword>
<keyword evidence="5" id="KW-0472">Membrane</keyword>
<evidence type="ECO:0000313" key="7">
    <source>
        <dbReference type="EMBL" id="SMP51769.1"/>
    </source>
</evidence>
<dbReference type="PANTHER" id="PTHR42693">
    <property type="entry name" value="ARYLSULFATASE FAMILY MEMBER"/>
    <property type="match status" value="1"/>
</dbReference>
<dbReference type="InterPro" id="IPR017850">
    <property type="entry name" value="Alkaline_phosphatase_core_sf"/>
</dbReference>
<dbReference type="PROSITE" id="PS00523">
    <property type="entry name" value="SULFATASE_1"/>
    <property type="match status" value="1"/>
</dbReference>
<sequence>MFKFLSKRLVSGQAILNHHRELTRHWLLRIAAFSFPAVAGILVMIANQTPLRAESPVGADLAVRPNIIVILTDDQGYGDVSALNPEAKFQTPNLDRLAKEGVAFTNGHSADSVCTPSRYGLLTGRYPWRTKRKQGVMGAEGECMIVDGRMTLASLLQSQGYQTGMVGKWHLGMDFPGTPKNRDWTQPVQDMPLDKGFDYFFGIPASLNYGILAWFEGRYAAVPPTMYSNKKKNPRHMDYRIMPPYETSAGPSKDPTRTIKRGFEIAENFIDNQCLTRFTDKAIDWIGDKAADAKAGKPFFLYLPYTSPHYPVCPLPEFHGKGDAGAYGEFVIETDYHVGRVLKCLEEAGLDENTLIVYTSDNGPEKSWSGRLEKFGHDSRGGLRQGKRSVYEGGHRVPFLARWPAGISEPGRTCDRLVGQTDLLATFAEILNAPVPDNAGEDSQSFADELRTAGDAGTRLPLITHANSGGDLRYAITEGDWKMVLPDEKNQMQLYNLKQDRAETDNVADQHPEIVDRLTKTITQIVASGRTTPGDMSANDTGYWKDLYWMTEAEYDAAQ</sequence>
<comment type="similarity">
    <text evidence="1">Belongs to the sulfatase family.</text>
</comment>
<dbReference type="Pfam" id="PF00884">
    <property type="entry name" value="Sulfatase"/>
    <property type="match status" value="1"/>
</dbReference>
<keyword evidence="2" id="KW-0479">Metal-binding</keyword>
<dbReference type="Gene3D" id="3.40.720.10">
    <property type="entry name" value="Alkaline Phosphatase, subunit A"/>
    <property type="match status" value="1"/>
</dbReference>
<keyword evidence="4" id="KW-0106">Calcium</keyword>
<feature type="domain" description="Sulfatase N-terminal" evidence="6">
    <location>
        <begin position="65"/>
        <end position="432"/>
    </location>
</feature>
<gene>
    <name evidence="7" type="ORF">SAMN06265222_103345</name>
</gene>
<reference evidence="7 8" key="1">
    <citation type="submission" date="2017-05" db="EMBL/GenBank/DDBJ databases">
        <authorList>
            <person name="Varghese N."/>
            <person name="Submissions S."/>
        </authorList>
    </citation>
    <scope>NUCLEOTIDE SEQUENCE [LARGE SCALE GENOMIC DNA]</scope>
    <source>
        <strain evidence="7 8">DSM 25457</strain>
    </source>
</reference>
<dbReference type="Gene3D" id="3.30.1120.10">
    <property type="match status" value="1"/>
</dbReference>
<dbReference type="InterPro" id="IPR050738">
    <property type="entry name" value="Sulfatase"/>
</dbReference>
<dbReference type="InterPro" id="IPR024607">
    <property type="entry name" value="Sulfatase_CS"/>
</dbReference>
<evidence type="ECO:0000313" key="8">
    <source>
        <dbReference type="Proteomes" id="UP001158067"/>
    </source>
</evidence>
<comment type="caution">
    <text evidence="7">The sequence shown here is derived from an EMBL/GenBank/DDBJ whole genome shotgun (WGS) entry which is preliminary data.</text>
</comment>
<evidence type="ECO:0000256" key="2">
    <source>
        <dbReference type="ARBA" id="ARBA00022723"/>
    </source>
</evidence>
<keyword evidence="3" id="KW-0378">Hydrolase</keyword>
<evidence type="ECO:0000256" key="4">
    <source>
        <dbReference type="ARBA" id="ARBA00022837"/>
    </source>
</evidence>
<feature type="transmembrane region" description="Helical" evidence="5">
    <location>
        <begin position="26"/>
        <end position="46"/>
    </location>
</feature>
<evidence type="ECO:0000256" key="3">
    <source>
        <dbReference type="ARBA" id="ARBA00022801"/>
    </source>
</evidence>
<dbReference type="SUPFAM" id="SSF53649">
    <property type="entry name" value="Alkaline phosphatase-like"/>
    <property type="match status" value="1"/>
</dbReference>
<name>A0ABY1PX45_9BACT</name>
<evidence type="ECO:0000256" key="1">
    <source>
        <dbReference type="ARBA" id="ARBA00008779"/>
    </source>
</evidence>
<keyword evidence="5" id="KW-1133">Transmembrane helix</keyword>
<dbReference type="PANTHER" id="PTHR42693:SF53">
    <property type="entry name" value="ENDO-4-O-SULFATASE"/>
    <property type="match status" value="1"/>
</dbReference>
<accession>A0ABY1PX45</accession>
<protein>
    <submittedName>
        <fullName evidence="7">Arylsulfatase A</fullName>
    </submittedName>
</protein>
<evidence type="ECO:0000256" key="5">
    <source>
        <dbReference type="SAM" id="Phobius"/>
    </source>
</evidence>
<dbReference type="PROSITE" id="PS00149">
    <property type="entry name" value="SULFATASE_2"/>
    <property type="match status" value="1"/>
</dbReference>
<dbReference type="Proteomes" id="UP001158067">
    <property type="component" value="Unassembled WGS sequence"/>
</dbReference>
<keyword evidence="5" id="KW-0812">Transmembrane</keyword>
<organism evidence="7 8">
    <name type="scientific">Neorhodopirellula lusitana</name>
    <dbReference type="NCBI Taxonomy" id="445327"/>
    <lineage>
        <taxon>Bacteria</taxon>
        <taxon>Pseudomonadati</taxon>
        <taxon>Planctomycetota</taxon>
        <taxon>Planctomycetia</taxon>
        <taxon>Pirellulales</taxon>
        <taxon>Pirellulaceae</taxon>
        <taxon>Neorhodopirellula</taxon>
    </lineage>
</organism>
<dbReference type="InterPro" id="IPR000917">
    <property type="entry name" value="Sulfatase_N"/>
</dbReference>
<dbReference type="CDD" id="cd16143">
    <property type="entry name" value="ARS_like"/>
    <property type="match status" value="1"/>
</dbReference>
<proteinExistence type="inferred from homology"/>
<evidence type="ECO:0000259" key="6">
    <source>
        <dbReference type="Pfam" id="PF00884"/>
    </source>
</evidence>